<reference evidence="2 3" key="1">
    <citation type="journal article" date="2021" name="Nat. Plants">
        <title>The Taxus genome provides insights into paclitaxel biosynthesis.</title>
        <authorList>
            <person name="Xiong X."/>
            <person name="Gou J."/>
            <person name="Liao Q."/>
            <person name="Li Y."/>
            <person name="Zhou Q."/>
            <person name="Bi G."/>
            <person name="Li C."/>
            <person name="Du R."/>
            <person name="Wang X."/>
            <person name="Sun T."/>
            <person name="Guo L."/>
            <person name="Liang H."/>
            <person name="Lu P."/>
            <person name="Wu Y."/>
            <person name="Zhang Z."/>
            <person name="Ro D.K."/>
            <person name="Shang Y."/>
            <person name="Huang S."/>
            <person name="Yan J."/>
        </authorList>
    </citation>
    <scope>NUCLEOTIDE SEQUENCE [LARGE SCALE GENOMIC DNA]</scope>
    <source>
        <strain evidence="2">Ta-2019</strain>
    </source>
</reference>
<gene>
    <name evidence="2" type="ORF">KI387_018504</name>
</gene>
<comment type="caution">
    <text evidence="2">The sequence shown here is derived from an EMBL/GenBank/DDBJ whole genome shotgun (WGS) entry which is preliminary data.</text>
</comment>
<dbReference type="EMBL" id="JAHRHJ020000003">
    <property type="protein sequence ID" value="KAH9323865.1"/>
    <property type="molecule type" value="Genomic_DNA"/>
</dbReference>
<accession>A0AA38GN68</accession>
<dbReference type="PANTHER" id="PTHR46148:SF52">
    <property type="entry name" value="OS04G0603800 PROTEIN"/>
    <property type="match status" value="1"/>
</dbReference>
<proteinExistence type="predicted"/>
<evidence type="ECO:0000259" key="1">
    <source>
        <dbReference type="Pfam" id="PF24626"/>
    </source>
</evidence>
<dbReference type="Pfam" id="PF24626">
    <property type="entry name" value="SH3_Tf2-1"/>
    <property type="match status" value="1"/>
</dbReference>
<dbReference type="PANTHER" id="PTHR46148">
    <property type="entry name" value="CHROMO DOMAIN-CONTAINING PROTEIN"/>
    <property type="match status" value="1"/>
</dbReference>
<keyword evidence="3" id="KW-1185">Reference proteome</keyword>
<dbReference type="InterPro" id="IPR056924">
    <property type="entry name" value="SH3_Tf2-1"/>
</dbReference>
<dbReference type="AlphaFoldDB" id="A0AA38GN68"/>
<name>A0AA38GN68_TAXCH</name>
<feature type="domain" description="Tf2-1-like SH3-like" evidence="1">
    <location>
        <begin position="22"/>
        <end position="71"/>
    </location>
</feature>
<evidence type="ECO:0000313" key="3">
    <source>
        <dbReference type="Proteomes" id="UP000824469"/>
    </source>
</evidence>
<sequence>KAQNQQKVYADRHGTERSFEAGDLVFLRLQPYRQSSLKQKGAKKLKPRFYGPYRVVRRVGAVAYELELPEH</sequence>
<organism evidence="2 3">
    <name type="scientific">Taxus chinensis</name>
    <name type="common">Chinese yew</name>
    <name type="synonym">Taxus wallichiana var. chinensis</name>
    <dbReference type="NCBI Taxonomy" id="29808"/>
    <lineage>
        <taxon>Eukaryota</taxon>
        <taxon>Viridiplantae</taxon>
        <taxon>Streptophyta</taxon>
        <taxon>Embryophyta</taxon>
        <taxon>Tracheophyta</taxon>
        <taxon>Spermatophyta</taxon>
        <taxon>Pinopsida</taxon>
        <taxon>Pinidae</taxon>
        <taxon>Conifers II</taxon>
        <taxon>Cupressales</taxon>
        <taxon>Taxaceae</taxon>
        <taxon>Taxus</taxon>
    </lineage>
</organism>
<protein>
    <recommendedName>
        <fullName evidence="1">Tf2-1-like SH3-like domain-containing protein</fullName>
    </recommendedName>
</protein>
<evidence type="ECO:0000313" key="2">
    <source>
        <dbReference type="EMBL" id="KAH9323865.1"/>
    </source>
</evidence>
<dbReference type="Proteomes" id="UP000824469">
    <property type="component" value="Unassembled WGS sequence"/>
</dbReference>
<feature type="non-terminal residue" evidence="2">
    <location>
        <position position="71"/>
    </location>
</feature>
<feature type="non-terminal residue" evidence="2">
    <location>
        <position position="1"/>
    </location>
</feature>